<protein>
    <submittedName>
        <fullName evidence="1">Uncharacterized protein</fullName>
    </submittedName>
</protein>
<proteinExistence type="predicted"/>
<comment type="caution">
    <text evidence="1">The sequence shown here is derived from an EMBL/GenBank/DDBJ whole genome shotgun (WGS) entry which is preliminary data.</text>
</comment>
<evidence type="ECO:0000313" key="2">
    <source>
        <dbReference type="EMBL" id="KAF2551579.1"/>
    </source>
</evidence>
<evidence type="ECO:0000313" key="1">
    <source>
        <dbReference type="EMBL" id="KAF2531577.1"/>
    </source>
</evidence>
<dbReference type="EMBL" id="QGKY02002305">
    <property type="protein sequence ID" value="KAF2531577.1"/>
    <property type="molecule type" value="Genomic_DNA"/>
</dbReference>
<accession>A0A8S9FGM4</accession>
<gene>
    <name evidence="2" type="ORF">F2Q68_00033724</name>
    <name evidence="1" type="ORF">F2Q70_00029351</name>
</gene>
<dbReference type="Proteomes" id="UP000712281">
    <property type="component" value="Unassembled WGS sequence"/>
</dbReference>
<organism evidence="1">
    <name type="scientific">Brassica cretica</name>
    <name type="common">Mustard</name>
    <dbReference type="NCBI Taxonomy" id="69181"/>
    <lineage>
        <taxon>Eukaryota</taxon>
        <taxon>Viridiplantae</taxon>
        <taxon>Streptophyta</taxon>
        <taxon>Embryophyta</taxon>
        <taxon>Tracheophyta</taxon>
        <taxon>Spermatophyta</taxon>
        <taxon>Magnoliopsida</taxon>
        <taxon>eudicotyledons</taxon>
        <taxon>Gunneridae</taxon>
        <taxon>Pentapetalae</taxon>
        <taxon>rosids</taxon>
        <taxon>malvids</taxon>
        <taxon>Brassicales</taxon>
        <taxon>Brassicaceae</taxon>
        <taxon>Brassiceae</taxon>
        <taxon>Brassica</taxon>
    </lineage>
</organism>
<name>A0A8S9FGM4_BRACR</name>
<sequence length="111" mass="12248">MGEDEDAVDKELYLVEVTLKDGKPLLRCIYPFPKKQAGTSITVYVTGYDTSLSEIDVGSALRKHFSSCGETITVSISKKFAQDKVMELDGSDMGGCKSIYIIKTQVQNWSV</sequence>
<dbReference type="AlphaFoldDB" id="A0A8S9FGM4"/>
<reference evidence="1" key="1">
    <citation type="submission" date="2019-12" db="EMBL/GenBank/DDBJ databases">
        <title>Genome sequencing and annotation of Brassica cretica.</title>
        <authorList>
            <person name="Studholme D.J."/>
            <person name="Sarris P.F."/>
        </authorList>
    </citation>
    <scope>NUCLEOTIDE SEQUENCE</scope>
    <source>
        <strain evidence="2">PFS-001/15</strain>
        <strain evidence="1">PFS-102/07</strain>
        <tissue evidence="1">Leaf</tissue>
    </source>
</reference>
<dbReference type="EMBL" id="QGKW02001988">
    <property type="protein sequence ID" value="KAF2551579.1"/>
    <property type="molecule type" value="Genomic_DNA"/>
</dbReference>